<dbReference type="AlphaFoldDB" id="A0A6S6SSD3"/>
<reference evidence="2" key="1">
    <citation type="submission" date="2020-01" db="EMBL/GenBank/DDBJ databases">
        <authorList>
            <person name="Meier V. D."/>
            <person name="Meier V D."/>
        </authorList>
    </citation>
    <scope>NUCLEOTIDE SEQUENCE</scope>
    <source>
        <strain evidence="2">HLG_WM_MAG_12</strain>
    </source>
</reference>
<feature type="domain" description="Dihydroneopterin aldolase/epimerase" evidence="1">
    <location>
        <begin position="3"/>
        <end position="106"/>
    </location>
</feature>
<dbReference type="InterPro" id="IPR006157">
    <property type="entry name" value="FolB_dom"/>
</dbReference>
<dbReference type="SMART" id="SM00905">
    <property type="entry name" value="FolB"/>
    <property type="match status" value="1"/>
</dbReference>
<evidence type="ECO:0000313" key="2">
    <source>
        <dbReference type="EMBL" id="CAA6805927.1"/>
    </source>
</evidence>
<dbReference type="GO" id="GO:0006760">
    <property type="term" value="P:folic acid-containing compound metabolic process"/>
    <property type="evidence" value="ECO:0007669"/>
    <property type="project" value="InterPro"/>
</dbReference>
<organism evidence="2">
    <name type="scientific">uncultured Campylobacterales bacterium</name>
    <dbReference type="NCBI Taxonomy" id="352960"/>
    <lineage>
        <taxon>Bacteria</taxon>
        <taxon>Pseudomonadati</taxon>
        <taxon>Campylobacterota</taxon>
        <taxon>Epsilonproteobacteria</taxon>
        <taxon>Campylobacterales</taxon>
        <taxon>environmental samples</taxon>
    </lineage>
</organism>
<keyword evidence="2" id="KW-0456">Lyase</keyword>
<protein>
    <submittedName>
        <fullName evidence="2">Dihydroneopterin aldolase (EC)</fullName>
        <ecNumber evidence="2">4.1.2.25</ecNumber>
    </submittedName>
</protein>
<dbReference type="Gene3D" id="3.30.1130.10">
    <property type="match status" value="1"/>
</dbReference>
<proteinExistence type="predicted"/>
<dbReference type="Pfam" id="PF02152">
    <property type="entry name" value="FolB"/>
    <property type="match status" value="1"/>
</dbReference>
<dbReference type="SUPFAM" id="SSF55620">
    <property type="entry name" value="Tetrahydrobiopterin biosynthesis enzymes-like"/>
    <property type="match status" value="1"/>
</dbReference>
<dbReference type="EC" id="4.1.2.25" evidence="2"/>
<dbReference type="NCBIfam" id="TIGR00526">
    <property type="entry name" value="folB_dom"/>
    <property type="match status" value="1"/>
</dbReference>
<gene>
    <name evidence="2" type="ORF">HELGO_WM35491</name>
</gene>
<dbReference type="EMBL" id="CACVAW010000021">
    <property type="protein sequence ID" value="CAA6805927.1"/>
    <property type="molecule type" value="Genomic_DNA"/>
</dbReference>
<name>A0A6S6SSD3_9BACT</name>
<dbReference type="GO" id="GO:0004150">
    <property type="term" value="F:dihydroneopterin aldolase activity"/>
    <property type="evidence" value="ECO:0007669"/>
    <property type="project" value="UniProtKB-EC"/>
</dbReference>
<accession>A0A6S6SSD3</accession>
<sequence>MQIRVDQEFDTIIGILDFERVQKQKITINTVINYHYKGDGIFLNYADIASDVKNNIETNKFELIEDALISTIELLCNNHTKIKNIQMKISKPNIIEDTVVSVSLFKER</sequence>
<dbReference type="InterPro" id="IPR043133">
    <property type="entry name" value="GTP-CH-I_C/QueF"/>
</dbReference>
<evidence type="ECO:0000259" key="1">
    <source>
        <dbReference type="SMART" id="SM00905"/>
    </source>
</evidence>